<dbReference type="Pfam" id="PF13289">
    <property type="entry name" value="SIR2_2"/>
    <property type="match status" value="1"/>
</dbReference>
<evidence type="ECO:0000313" key="2">
    <source>
        <dbReference type="Proteomes" id="UP001595748"/>
    </source>
</evidence>
<gene>
    <name evidence="1" type="ORF">ACFOPQ_06440</name>
</gene>
<evidence type="ECO:0000313" key="1">
    <source>
        <dbReference type="EMBL" id="MFC3860401.1"/>
    </source>
</evidence>
<organism evidence="1 2">
    <name type="scientific">Deinococcus antarcticus</name>
    <dbReference type="NCBI Taxonomy" id="1298767"/>
    <lineage>
        <taxon>Bacteria</taxon>
        <taxon>Thermotogati</taxon>
        <taxon>Deinococcota</taxon>
        <taxon>Deinococci</taxon>
        <taxon>Deinococcales</taxon>
        <taxon>Deinococcaceae</taxon>
        <taxon>Deinococcus</taxon>
    </lineage>
</organism>
<keyword evidence="2" id="KW-1185">Reference proteome</keyword>
<comment type="caution">
    <text evidence="1">The sequence shown here is derived from an EMBL/GenBank/DDBJ whole genome shotgun (WGS) entry which is preliminary data.</text>
</comment>
<dbReference type="RefSeq" id="WP_380076548.1">
    <property type="nucleotide sequence ID" value="NZ_JBHRZF010000070.1"/>
</dbReference>
<accession>A0ABV8A581</accession>
<sequence length="259" mass="30463">MSVPSGMITWQKMLEDLSDRIERPRVKEGIKHLIASHKYEDAANEIYNRLGKRLFNELLENRYRVLNPEDIKGAVKIVPDLFNGMIITTNFDNVLEYLLRTEAEETSFAVIEGSNLKDIMEPDYITRSIIKIHGDFKNPANRILLKSEYELNYSNRKFKRKLKKIFTDKSLLFLGCSLVSDRYMEIIKSIGRNDAARRHYALMKLPAPIGDRQYYPMLDREEKHLSKFNIFPIWIEDYQDMEAIFFTLLKLQAEDKLNS</sequence>
<name>A0ABV8A581_9DEIO</name>
<proteinExistence type="predicted"/>
<protein>
    <submittedName>
        <fullName evidence="1">SIR2 family protein</fullName>
    </submittedName>
</protein>
<dbReference type="EMBL" id="JBHRZF010000070">
    <property type="protein sequence ID" value="MFC3860401.1"/>
    <property type="molecule type" value="Genomic_DNA"/>
</dbReference>
<dbReference type="Proteomes" id="UP001595748">
    <property type="component" value="Unassembled WGS sequence"/>
</dbReference>
<reference evidence="2" key="1">
    <citation type="journal article" date="2019" name="Int. J. Syst. Evol. Microbiol.">
        <title>The Global Catalogue of Microorganisms (GCM) 10K type strain sequencing project: providing services to taxonomists for standard genome sequencing and annotation.</title>
        <authorList>
            <consortium name="The Broad Institute Genomics Platform"/>
            <consortium name="The Broad Institute Genome Sequencing Center for Infectious Disease"/>
            <person name="Wu L."/>
            <person name="Ma J."/>
        </authorList>
    </citation>
    <scope>NUCLEOTIDE SEQUENCE [LARGE SCALE GENOMIC DNA]</scope>
    <source>
        <strain evidence="2">CCTCC AB 2013263</strain>
    </source>
</reference>